<dbReference type="GO" id="GO:0008081">
    <property type="term" value="F:phosphoric diester hydrolase activity"/>
    <property type="evidence" value="ECO:0007669"/>
    <property type="project" value="TreeGrafter"/>
</dbReference>
<dbReference type="GO" id="GO:0005615">
    <property type="term" value="C:extracellular space"/>
    <property type="evidence" value="ECO:0007669"/>
    <property type="project" value="TreeGrafter"/>
</dbReference>
<proteinExistence type="predicted"/>
<evidence type="ECO:0000256" key="1">
    <source>
        <dbReference type="ARBA" id="ARBA00022801"/>
    </source>
</evidence>
<keyword evidence="3" id="KW-1133">Transmembrane helix</keyword>
<dbReference type="InterPro" id="IPR029052">
    <property type="entry name" value="Metallo-depent_PP-like"/>
</dbReference>
<gene>
    <name evidence="5" type="ORF">HPBE_LOCUS25117</name>
</gene>
<dbReference type="WBParaSite" id="HPBE_0002511801-mRNA-1">
    <property type="protein sequence ID" value="HPBE_0002511801-mRNA-1"/>
    <property type="gene ID" value="HPBE_0002511801"/>
</dbReference>
<keyword evidence="3" id="KW-0812">Transmembrane</keyword>
<protein>
    <submittedName>
        <fullName evidence="7">ASMase_C domain-containing protein</fullName>
    </submittedName>
</protein>
<evidence type="ECO:0000313" key="6">
    <source>
        <dbReference type="Proteomes" id="UP000050761"/>
    </source>
</evidence>
<dbReference type="PANTHER" id="PTHR10340">
    <property type="entry name" value="SPHINGOMYELIN PHOSPHODIESTERASE"/>
    <property type="match status" value="1"/>
</dbReference>
<evidence type="ECO:0000313" key="7">
    <source>
        <dbReference type="WBParaSite" id="HPBE_0002511801-mRNA-1"/>
    </source>
</evidence>
<keyword evidence="6" id="KW-1185">Reference proteome</keyword>
<evidence type="ECO:0000256" key="2">
    <source>
        <dbReference type="ARBA" id="ARBA00023180"/>
    </source>
</evidence>
<organism evidence="6 7">
    <name type="scientific">Heligmosomoides polygyrus</name>
    <name type="common">Parasitic roundworm</name>
    <dbReference type="NCBI Taxonomy" id="6339"/>
    <lineage>
        <taxon>Eukaryota</taxon>
        <taxon>Metazoa</taxon>
        <taxon>Ecdysozoa</taxon>
        <taxon>Nematoda</taxon>
        <taxon>Chromadorea</taxon>
        <taxon>Rhabditida</taxon>
        <taxon>Rhabditina</taxon>
        <taxon>Rhabditomorpha</taxon>
        <taxon>Strongyloidea</taxon>
        <taxon>Heligmosomidae</taxon>
        <taxon>Heligmosomoides</taxon>
    </lineage>
</organism>
<dbReference type="AlphaFoldDB" id="A0A183GQZ8"/>
<dbReference type="SUPFAM" id="SSF56300">
    <property type="entry name" value="Metallo-dependent phosphatases"/>
    <property type="match status" value="1"/>
</dbReference>
<reference evidence="7" key="2">
    <citation type="submission" date="2019-09" db="UniProtKB">
        <authorList>
            <consortium name="WormBaseParasite"/>
        </authorList>
    </citation>
    <scope>IDENTIFICATION</scope>
</reference>
<keyword evidence="1" id="KW-0378">Hydrolase</keyword>
<dbReference type="OrthoDB" id="348678at2759"/>
<evidence type="ECO:0000259" key="4">
    <source>
        <dbReference type="Pfam" id="PF19272"/>
    </source>
</evidence>
<accession>A0A3P8DYQ0</accession>
<dbReference type="Proteomes" id="UP000050761">
    <property type="component" value="Unassembled WGS sequence"/>
</dbReference>
<name>A0A183GQZ8_HELPZ</name>
<feature type="domain" description="Sphingomyelin phosphodiesterase C-terminal" evidence="4">
    <location>
        <begin position="131"/>
        <end position="268"/>
    </location>
</feature>
<dbReference type="EMBL" id="UZAH01037374">
    <property type="protein sequence ID" value="VDP49171.1"/>
    <property type="molecule type" value="Genomic_DNA"/>
</dbReference>
<evidence type="ECO:0000313" key="5">
    <source>
        <dbReference type="EMBL" id="VDP49171.1"/>
    </source>
</evidence>
<dbReference type="PANTHER" id="PTHR10340:SF57">
    <property type="entry name" value="METALLOPHOS DOMAIN-CONTAINING PROTEIN"/>
    <property type="match status" value="1"/>
</dbReference>
<evidence type="ECO:0000256" key="3">
    <source>
        <dbReference type="SAM" id="Phobius"/>
    </source>
</evidence>
<dbReference type="InterPro" id="IPR045473">
    <property type="entry name" value="ASM_C"/>
</dbReference>
<keyword evidence="2" id="KW-0325">Glycoprotein</keyword>
<accession>A0A183GQZ8</accession>
<feature type="transmembrane region" description="Helical" evidence="3">
    <location>
        <begin position="275"/>
        <end position="292"/>
    </location>
</feature>
<sequence>MDWHFWQRGTVTNLFQERFILGGYYKHLLANSTVLVLNTNLYYNINSAFVNFTNKDDPAGQFAFMESEMKSAMLCRKNGTTYCSPTVHIVAHIAPGAFERTPNYTWFRDQYNERFLNLTVDYADNSSGSTVQFALMSPAVTPWFSSLKGAGANNPAFRTYDVDASGQIHDIVTYYVDLDKLNTHKETPFVEEYAFKKAYNISGLIDTDSMSDLLERMKTDDELFQAYIKFNSVLWKPEVPEGVFRGGQLCSMEFADYPRYYECLSRYNVVNVHSLNFFLGFVVIVVDLQGLLF</sequence>
<reference evidence="5 6" key="1">
    <citation type="submission" date="2018-11" db="EMBL/GenBank/DDBJ databases">
        <authorList>
            <consortium name="Pathogen Informatics"/>
        </authorList>
    </citation>
    <scope>NUCLEOTIDE SEQUENCE [LARGE SCALE GENOMIC DNA]</scope>
</reference>
<keyword evidence="3" id="KW-0472">Membrane</keyword>
<dbReference type="Pfam" id="PF19272">
    <property type="entry name" value="ASMase_C"/>
    <property type="match status" value="1"/>
</dbReference>